<dbReference type="Proteomes" id="UP000524246">
    <property type="component" value="Unassembled WGS sequence"/>
</dbReference>
<dbReference type="Pfam" id="PF08668">
    <property type="entry name" value="HDOD"/>
    <property type="match status" value="1"/>
</dbReference>
<protein>
    <submittedName>
        <fullName evidence="2">HDOD domain-containing protein</fullName>
    </submittedName>
</protein>
<reference evidence="2 3" key="1">
    <citation type="journal article" date="2020" name="Biotechnol. Biofuels">
        <title>New insights from the biogas microbiome by comprehensive genome-resolved metagenomics of nearly 1600 species originating from multiple anaerobic digesters.</title>
        <authorList>
            <person name="Campanaro S."/>
            <person name="Treu L."/>
            <person name="Rodriguez-R L.M."/>
            <person name="Kovalovszki A."/>
            <person name="Ziels R.M."/>
            <person name="Maus I."/>
            <person name="Zhu X."/>
            <person name="Kougias P.G."/>
            <person name="Basile A."/>
            <person name="Luo G."/>
            <person name="Schluter A."/>
            <person name="Konstantinidis K.T."/>
            <person name="Angelidaki I."/>
        </authorList>
    </citation>
    <scope>NUCLEOTIDE SEQUENCE [LARGE SCALE GENOMIC DNA]</scope>
    <source>
        <strain evidence="2">AS27yjCOA_65</strain>
    </source>
</reference>
<organism evidence="2 3">
    <name type="scientific">SAR324 cluster bacterium</name>
    <dbReference type="NCBI Taxonomy" id="2024889"/>
    <lineage>
        <taxon>Bacteria</taxon>
        <taxon>Deltaproteobacteria</taxon>
        <taxon>SAR324 cluster</taxon>
    </lineage>
</organism>
<proteinExistence type="predicted"/>
<dbReference type="AlphaFoldDB" id="A0A7X9FQM6"/>
<feature type="domain" description="HDOD" evidence="1">
    <location>
        <begin position="27"/>
        <end position="220"/>
    </location>
</feature>
<sequence length="323" mass="36911">MEIGQILDKEERKKGRPLSSEILNLLMPVDSFVLAEARKLSALKGVRSEDLATCVAQDPVLVIEFLKSANAICLSEGKPVLSSIMRAIDRLGSQSIGRLLKTLSKRQRFSSDEVNHWFEIHRSRCKRTSIVARILAETLAKHLADEVQLSGLFLNFGDLVTVSHLMEEYVSLAEEFQRGALAYRIYHAYKFEPQELGLLYLRKFGLPENLLAPLDQEGILKPEKAIMKIIIASAGEMIDYFDANKWEKLSPGSILPSKSTLRLLVITKMQYLKVYERATEYLNEVRKFELRQSNNVVKEELEPIYDPQIEFTSQEDKIQKEIH</sequence>
<evidence type="ECO:0000259" key="1">
    <source>
        <dbReference type="PROSITE" id="PS51833"/>
    </source>
</evidence>
<dbReference type="PANTHER" id="PTHR33525">
    <property type="match status" value="1"/>
</dbReference>
<evidence type="ECO:0000313" key="3">
    <source>
        <dbReference type="Proteomes" id="UP000524246"/>
    </source>
</evidence>
<dbReference type="Gene3D" id="1.10.3210.10">
    <property type="entry name" value="Hypothetical protein af1432"/>
    <property type="match status" value="1"/>
</dbReference>
<comment type="caution">
    <text evidence="2">The sequence shown here is derived from an EMBL/GenBank/DDBJ whole genome shotgun (WGS) entry which is preliminary data.</text>
</comment>
<dbReference type="EMBL" id="JAAZON010000204">
    <property type="protein sequence ID" value="NMC62479.1"/>
    <property type="molecule type" value="Genomic_DNA"/>
</dbReference>
<feature type="non-terminal residue" evidence="2">
    <location>
        <position position="323"/>
    </location>
</feature>
<dbReference type="SUPFAM" id="SSF109604">
    <property type="entry name" value="HD-domain/PDEase-like"/>
    <property type="match status" value="1"/>
</dbReference>
<name>A0A7X9FQM6_9DELT</name>
<dbReference type="InterPro" id="IPR052340">
    <property type="entry name" value="RNase_Y/CdgJ"/>
</dbReference>
<accession>A0A7X9FQM6</accession>
<evidence type="ECO:0000313" key="2">
    <source>
        <dbReference type="EMBL" id="NMC62479.1"/>
    </source>
</evidence>
<dbReference type="PANTHER" id="PTHR33525:SF3">
    <property type="entry name" value="RIBONUCLEASE Y"/>
    <property type="match status" value="1"/>
</dbReference>
<dbReference type="PROSITE" id="PS51833">
    <property type="entry name" value="HDOD"/>
    <property type="match status" value="1"/>
</dbReference>
<gene>
    <name evidence="2" type="ORF">GYA55_04855</name>
</gene>
<dbReference type="InterPro" id="IPR013976">
    <property type="entry name" value="HDOD"/>
</dbReference>